<dbReference type="Proteomes" id="UP000265520">
    <property type="component" value="Unassembled WGS sequence"/>
</dbReference>
<dbReference type="EMBL" id="LXQA010001620">
    <property type="protein sequence ID" value="MCH80891.1"/>
    <property type="molecule type" value="Genomic_DNA"/>
</dbReference>
<evidence type="ECO:0000313" key="1">
    <source>
        <dbReference type="EMBL" id="MCH80891.1"/>
    </source>
</evidence>
<accession>A0A392M0U2</accession>
<organism evidence="1 2">
    <name type="scientific">Trifolium medium</name>
    <dbReference type="NCBI Taxonomy" id="97028"/>
    <lineage>
        <taxon>Eukaryota</taxon>
        <taxon>Viridiplantae</taxon>
        <taxon>Streptophyta</taxon>
        <taxon>Embryophyta</taxon>
        <taxon>Tracheophyta</taxon>
        <taxon>Spermatophyta</taxon>
        <taxon>Magnoliopsida</taxon>
        <taxon>eudicotyledons</taxon>
        <taxon>Gunneridae</taxon>
        <taxon>Pentapetalae</taxon>
        <taxon>rosids</taxon>
        <taxon>fabids</taxon>
        <taxon>Fabales</taxon>
        <taxon>Fabaceae</taxon>
        <taxon>Papilionoideae</taxon>
        <taxon>50 kb inversion clade</taxon>
        <taxon>NPAAA clade</taxon>
        <taxon>Hologalegina</taxon>
        <taxon>IRL clade</taxon>
        <taxon>Trifolieae</taxon>
        <taxon>Trifolium</taxon>
    </lineage>
</organism>
<proteinExistence type="predicted"/>
<name>A0A392M0U2_9FABA</name>
<keyword evidence="2" id="KW-1185">Reference proteome</keyword>
<reference evidence="1 2" key="1">
    <citation type="journal article" date="2018" name="Front. Plant Sci.">
        <title>Red Clover (Trifolium pratense) and Zigzag Clover (T. medium) - A Picture of Genomic Similarities and Differences.</title>
        <authorList>
            <person name="Dluhosova J."/>
            <person name="Istvanek J."/>
            <person name="Nedelnik J."/>
            <person name="Repkova J."/>
        </authorList>
    </citation>
    <scope>NUCLEOTIDE SEQUENCE [LARGE SCALE GENOMIC DNA]</scope>
    <source>
        <strain evidence="2">cv. 10/8</strain>
        <tissue evidence="1">Leaf</tissue>
    </source>
</reference>
<comment type="caution">
    <text evidence="1">The sequence shown here is derived from an EMBL/GenBank/DDBJ whole genome shotgun (WGS) entry which is preliminary data.</text>
</comment>
<evidence type="ECO:0000313" key="2">
    <source>
        <dbReference type="Proteomes" id="UP000265520"/>
    </source>
</evidence>
<gene>
    <name evidence="1" type="ORF">A2U01_0001667</name>
</gene>
<protein>
    <submittedName>
        <fullName evidence="1">Uncharacterized protein</fullName>
    </submittedName>
</protein>
<sequence length="35" mass="3615">AIVIPMAVSEAAEGVTDPANLSGAILNHLKRVLPF</sequence>
<feature type="non-terminal residue" evidence="1">
    <location>
        <position position="1"/>
    </location>
</feature>
<dbReference type="AlphaFoldDB" id="A0A392M0U2"/>